<dbReference type="EMBL" id="KQ086466">
    <property type="protein sequence ID" value="KLO04673.1"/>
    <property type="molecule type" value="Genomic_DNA"/>
</dbReference>
<dbReference type="InParanoid" id="A0A0H2R5B6"/>
<sequence>MSDPSKRALPTSDSSSLEEDDLFHCTLLSIQVENRIFRVPKELLETSSSVFKDMFGLPVRKNEAPDGERDSAPLTLEGIKKEDFRAFLSVLSSLHYETVTKRGEARKGTFVIASLPLYEGLQKKDWIAALRLSHMWDVENVRKKSIKVLEGDATVDMLQKLKLANELQITSWVRPAYQYLLTRAEDTKSSEVDWLDLDFTQRVARAREERTKLFLLRIWSQEIGIPVCPSCGEARLKLQESVRPKESSPKGESNRQVEPLKWYFKCNGSSTSLHLRNYVIQNRVSGHILRGSWTVEELVDSVYKSAHASVKSLMDKDVDLLIDRFLPMP</sequence>
<dbReference type="InterPro" id="IPR000210">
    <property type="entry name" value="BTB/POZ_dom"/>
</dbReference>
<feature type="domain" description="BTB" evidence="1">
    <location>
        <begin position="26"/>
        <end position="91"/>
    </location>
</feature>
<accession>A0A0H2R5B6</accession>
<dbReference type="SUPFAM" id="SSF54695">
    <property type="entry name" value="POZ domain"/>
    <property type="match status" value="1"/>
</dbReference>
<gene>
    <name evidence="2" type="ORF">SCHPADRAFT_1003234</name>
</gene>
<evidence type="ECO:0000313" key="3">
    <source>
        <dbReference type="Proteomes" id="UP000053477"/>
    </source>
</evidence>
<dbReference type="AlphaFoldDB" id="A0A0H2R5B6"/>
<dbReference type="Gene3D" id="3.30.710.10">
    <property type="entry name" value="Potassium Channel Kv1.1, Chain A"/>
    <property type="match status" value="1"/>
</dbReference>
<dbReference type="Proteomes" id="UP000053477">
    <property type="component" value="Unassembled WGS sequence"/>
</dbReference>
<dbReference type="PROSITE" id="PS50097">
    <property type="entry name" value="BTB"/>
    <property type="match status" value="1"/>
</dbReference>
<dbReference type="InterPro" id="IPR011333">
    <property type="entry name" value="SKP1/BTB/POZ_sf"/>
</dbReference>
<evidence type="ECO:0000313" key="2">
    <source>
        <dbReference type="EMBL" id="KLO04673.1"/>
    </source>
</evidence>
<reference evidence="2 3" key="1">
    <citation type="submission" date="2015-04" db="EMBL/GenBank/DDBJ databases">
        <title>Complete genome sequence of Schizopora paradoxa KUC8140, a cosmopolitan wood degrader in East Asia.</title>
        <authorList>
            <consortium name="DOE Joint Genome Institute"/>
            <person name="Min B."/>
            <person name="Park H."/>
            <person name="Jang Y."/>
            <person name="Kim J.-J."/>
            <person name="Kim K.H."/>
            <person name="Pangilinan J."/>
            <person name="Lipzen A."/>
            <person name="Riley R."/>
            <person name="Grigoriev I.V."/>
            <person name="Spatafora J.W."/>
            <person name="Choi I.-G."/>
        </authorList>
    </citation>
    <scope>NUCLEOTIDE SEQUENCE [LARGE SCALE GENOMIC DNA]</scope>
    <source>
        <strain evidence="2 3">KUC8140</strain>
    </source>
</reference>
<name>A0A0H2R5B6_9AGAM</name>
<evidence type="ECO:0000259" key="1">
    <source>
        <dbReference type="PROSITE" id="PS50097"/>
    </source>
</evidence>
<dbReference type="STRING" id="27342.A0A0H2R5B6"/>
<proteinExistence type="predicted"/>
<protein>
    <recommendedName>
        <fullName evidence="1">BTB domain-containing protein</fullName>
    </recommendedName>
</protein>
<keyword evidence="3" id="KW-1185">Reference proteome</keyword>
<dbReference type="OrthoDB" id="9997739at2759"/>
<organism evidence="2 3">
    <name type="scientific">Schizopora paradoxa</name>
    <dbReference type="NCBI Taxonomy" id="27342"/>
    <lineage>
        <taxon>Eukaryota</taxon>
        <taxon>Fungi</taxon>
        <taxon>Dikarya</taxon>
        <taxon>Basidiomycota</taxon>
        <taxon>Agaricomycotina</taxon>
        <taxon>Agaricomycetes</taxon>
        <taxon>Hymenochaetales</taxon>
        <taxon>Schizoporaceae</taxon>
        <taxon>Schizopora</taxon>
    </lineage>
</organism>